<gene>
    <name evidence="2" type="ORF">CEJ45_23520</name>
</gene>
<dbReference type="SUPFAM" id="SSF69118">
    <property type="entry name" value="AhpD-like"/>
    <property type="match status" value="1"/>
</dbReference>
<dbReference type="AlphaFoldDB" id="A0A225SNF7"/>
<feature type="domain" description="Carboxymuconolactone decarboxylase-like" evidence="1">
    <location>
        <begin position="41"/>
        <end position="108"/>
    </location>
</feature>
<evidence type="ECO:0000313" key="3">
    <source>
        <dbReference type="Proteomes" id="UP000214747"/>
    </source>
</evidence>
<evidence type="ECO:0000313" key="2">
    <source>
        <dbReference type="EMBL" id="OWY31978.1"/>
    </source>
</evidence>
<dbReference type="Gene3D" id="1.20.1290.10">
    <property type="entry name" value="AhpD-like"/>
    <property type="match status" value="1"/>
</dbReference>
<dbReference type="RefSeq" id="WP_088757422.1">
    <property type="nucleotide sequence ID" value="NZ_NJGV01000032.1"/>
</dbReference>
<comment type="caution">
    <text evidence="2">The sequence shown here is derived from an EMBL/GenBank/DDBJ whole genome shotgun (WGS) entry which is preliminary data.</text>
</comment>
<dbReference type="GO" id="GO:0051920">
    <property type="term" value="F:peroxiredoxin activity"/>
    <property type="evidence" value="ECO:0007669"/>
    <property type="project" value="InterPro"/>
</dbReference>
<dbReference type="InterPro" id="IPR029032">
    <property type="entry name" value="AhpD-like"/>
</dbReference>
<dbReference type="Proteomes" id="UP000214747">
    <property type="component" value="Unassembled WGS sequence"/>
</dbReference>
<name>A0A225SNF7_9BURK</name>
<sequence>MSKFTVYTQDTAPEASKPVLHEVKKAFGFIPNLQANMAHSPELLAGYTALWDLFAKSSLTPHEQQVVYLTANFEHSCHYCMAGHTTLAKMIKMDAAVIAALRAGTALPDARLEALHRFTTLVVRDRGFVAEADVEAFIAAGYTRRNVLEVVLGVATKVMSNYTNHLVGTELDSFMAGNEWTKPALG</sequence>
<keyword evidence="3" id="KW-1185">Reference proteome</keyword>
<protein>
    <submittedName>
        <fullName evidence="2">Carboxymuconolactone decarboxylase</fullName>
    </submittedName>
</protein>
<dbReference type="Pfam" id="PF02627">
    <property type="entry name" value="CMD"/>
    <property type="match status" value="1"/>
</dbReference>
<dbReference type="PANTHER" id="PTHR35446:SF3">
    <property type="entry name" value="CMD DOMAIN-CONTAINING PROTEIN"/>
    <property type="match status" value="1"/>
</dbReference>
<dbReference type="PANTHER" id="PTHR35446">
    <property type="entry name" value="SI:CH211-175M2.5"/>
    <property type="match status" value="1"/>
</dbReference>
<dbReference type="EMBL" id="NJGV01000032">
    <property type="protein sequence ID" value="OWY31978.1"/>
    <property type="molecule type" value="Genomic_DNA"/>
</dbReference>
<dbReference type="InterPro" id="IPR003779">
    <property type="entry name" value="CMD-like"/>
</dbReference>
<evidence type="ECO:0000259" key="1">
    <source>
        <dbReference type="Pfam" id="PF02627"/>
    </source>
</evidence>
<reference evidence="2 3" key="1">
    <citation type="journal article" date="2010" name="Int. J. Syst. Evol. Microbiol.">
        <title>Reclassification of Herbaspirillum putei as a later heterotypic synonym of Herbaspirillum huttiense, with the description of H. huttiense subsp. huttiense subsp. nov. and H. huttiense subsp. putei subsp. nov., comb. nov., and description of Herbaspirillum aquaticum sp. nov.</title>
        <authorList>
            <person name="Dobritsa A.P."/>
            <person name="Reddy M.C."/>
            <person name="Samadpour M."/>
        </authorList>
    </citation>
    <scope>NUCLEOTIDE SEQUENCE [LARGE SCALE GENOMIC DNA]</scope>
    <source>
        <strain evidence="2 3">IEH 4430</strain>
    </source>
</reference>
<accession>A0A225SNF7</accession>
<proteinExistence type="predicted"/>
<organism evidence="2 3">
    <name type="scientific">Herbaspirillum aquaticum</name>
    <dbReference type="NCBI Taxonomy" id="568783"/>
    <lineage>
        <taxon>Bacteria</taxon>
        <taxon>Pseudomonadati</taxon>
        <taxon>Pseudomonadota</taxon>
        <taxon>Betaproteobacteria</taxon>
        <taxon>Burkholderiales</taxon>
        <taxon>Oxalobacteraceae</taxon>
        <taxon>Herbaspirillum</taxon>
    </lineage>
</organism>